<dbReference type="EMBL" id="JAQQWL010000009">
    <property type="protein sequence ID" value="KAK8058870.1"/>
    <property type="molecule type" value="Genomic_DNA"/>
</dbReference>
<proteinExistence type="predicted"/>
<dbReference type="Proteomes" id="UP001480595">
    <property type="component" value="Unassembled WGS sequence"/>
</dbReference>
<protein>
    <submittedName>
        <fullName evidence="1">Uncharacterized protein</fullName>
    </submittedName>
</protein>
<gene>
    <name evidence="1" type="ORF">PG994_009318</name>
</gene>
<comment type="caution">
    <text evidence="1">The sequence shown here is derived from an EMBL/GenBank/DDBJ whole genome shotgun (WGS) entry which is preliminary data.</text>
</comment>
<sequence length="72" mass="7628">MSFCDDVEGEVCKPSAHTDFIRGSELFSCGSVLSGSMRELLVQSLDQLSEKQLAPVKPPASWPAAAESVSLG</sequence>
<keyword evidence="2" id="KW-1185">Reference proteome</keyword>
<evidence type="ECO:0000313" key="1">
    <source>
        <dbReference type="EMBL" id="KAK8058870.1"/>
    </source>
</evidence>
<accession>A0ABR1UIY5</accession>
<dbReference type="GeneID" id="92093790"/>
<evidence type="ECO:0000313" key="2">
    <source>
        <dbReference type="Proteomes" id="UP001480595"/>
    </source>
</evidence>
<organism evidence="1 2">
    <name type="scientific">Apiospora phragmitis</name>
    <dbReference type="NCBI Taxonomy" id="2905665"/>
    <lineage>
        <taxon>Eukaryota</taxon>
        <taxon>Fungi</taxon>
        <taxon>Dikarya</taxon>
        <taxon>Ascomycota</taxon>
        <taxon>Pezizomycotina</taxon>
        <taxon>Sordariomycetes</taxon>
        <taxon>Xylariomycetidae</taxon>
        <taxon>Amphisphaeriales</taxon>
        <taxon>Apiosporaceae</taxon>
        <taxon>Apiospora</taxon>
    </lineage>
</organism>
<dbReference type="RefSeq" id="XP_066714316.1">
    <property type="nucleotide sequence ID" value="XM_066860727.1"/>
</dbReference>
<name>A0ABR1UIY5_9PEZI</name>
<reference evidence="1 2" key="1">
    <citation type="submission" date="2023-01" db="EMBL/GenBank/DDBJ databases">
        <title>Analysis of 21 Apiospora genomes using comparative genomics revels a genus with tremendous synthesis potential of carbohydrate active enzymes and secondary metabolites.</title>
        <authorList>
            <person name="Sorensen T."/>
        </authorList>
    </citation>
    <scope>NUCLEOTIDE SEQUENCE [LARGE SCALE GENOMIC DNA]</scope>
    <source>
        <strain evidence="1 2">CBS 135458</strain>
    </source>
</reference>